<evidence type="ECO:0000256" key="9">
    <source>
        <dbReference type="ARBA" id="ARBA00023136"/>
    </source>
</evidence>
<dbReference type="CDD" id="cd03228">
    <property type="entry name" value="ABCC_MRP_Like"/>
    <property type="match status" value="1"/>
</dbReference>
<dbReference type="RefSeq" id="WP_026258356.1">
    <property type="nucleotide sequence ID" value="NZ_JOJP01000001.1"/>
</dbReference>
<evidence type="ECO:0000256" key="3">
    <source>
        <dbReference type="ARBA" id="ARBA00022475"/>
    </source>
</evidence>
<dbReference type="Gene3D" id="3.40.50.300">
    <property type="entry name" value="P-loop containing nucleotide triphosphate hydrolases"/>
    <property type="match status" value="1"/>
</dbReference>
<evidence type="ECO:0000256" key="4">
    <source>
        <dbReference type="ARBA" id="ARBA00022519"/>
    </source>
</evidence>
<evidence type="ECO:0000256" key="10">
    <source>
        <dbReference type="SAM" id="Phobius"/>
    </source>
</evidence>
<dbReference type="PANTHER" id="PTHR24221">
    <property type="entry name" value="ATP-BINDING CASSETTE SUB-FAMILY B"/>
    <property type="match status" value="1"/>
</dbReference>
<evidence type="ECO:0000313" key="13">
    <source>
        <dbReference type="EMBL" id="KEI71610.1"/>
    </source>
</evidence>
<dbReference type="GO" id="GO:0042883">
    <property type="term" value="P:cysteine transport"/>
    <property type="evidence" value="ECO:0007669"/>
    <property type="project" value="InterPro"/>
</dbReference>
<name>A0A081KBT4_9GAMM</name>
<dbReference type="Gene3D" id="1.20.1560.10">
    <property type="entry name" value="ABC transporter type 1, transmembrane domain"/>
    <property type="match status" value="1"/>
</dbReference>
<dbReference type="Proteomes" id="UP000027997">
    <property type="component" value="Unassembled WGS sequence"/>
</dbReference>
<evidence type="ECO:0000259" key="11">
    <source>
        <dbReference type="PROSITE" id="PS50893"/>
    </source>
</evidence>
<proteinExistence type="predicted"/>
<dbReference type="SUPFAM" id="SSF52540">
    <property type="entry name" value="P-loop containing nucleoside triphosphate hydrolases"/>
    <property type="match status" value="1"/>
</dbReference>
<accession>A0A081KBT4</accession>
<dbReference type="InterPro" id="IPR036640">
    <property type="entry name" value="ABC1_TM_sf"/>
</dbReference>
<keyword evidence="5 10" id="KW-0812">Transmembrane</keyword>
<evidence type="ECO:0000256" key="7">
    <source>
        <dbReference type="ARBA" id="ARBA00022840"/>
    </source>
</evidence>
<comment type="caution">
    <text evidence="13">The sequence shown here is derived from an EMBL/GenBank/DDBJ whole genome shotgun (WGS) entry which is preliminary data.</text>
</comment>
<dbReference type="EMBL" id="JOJP01000001">
    <property type="protein sequence ID" value="KEI71610.1"/>
    <property type="molecule type" value="Genomic_DNA"/>
</dbReference>
<feature type="transmembrane region" description="Helical" evidence="10">
    <location>
        <begin position="165"/>
        <end position="185"/>
    </location>
</feature>
<dbReference type="InterPro" id="IPR003439">
    <property type="entry name" value="ABC_transporter-like_ATP-bd"/>
</dbReference>
<evidence type="ECO:0000259" key="12">
    <source>
        <dbReference type="PROSITE" id="PS50929"/>
    </source>
</evidence>
<dbReference type="NCBIfam" id="NF008379">
    <property type="entry name" value="PRK11174.1"/>
    <property type="match status" value="1"/>
</dbReference>
<dbReference type="GO" id="GO:0005524">
    <property type="term" value="F:ATP binding"/>
    <property type="evidence" value="ECO:0007669"/>
    <property type="project" value="UniProtKB-KW"/>
</dbReference>
<dbReference type="PROSITE" id="PS50929">
    <property type="entry name" value="ABC_TM1F"/>
    <property type="match status" value="1"/>
</dbReference>
<dbReference type="PANTHER" id="PTHR24221:SF261">
    <property type="entry name" value="GLUTATHIONE_L-CYSTEINE TRANSPORT SYSTEM ATP-BINDING_PERMEASE PROTEIN CYDD"/>
    <property type="match status" value="1"/>
</dbReference>
<evidence type="ECO:0000256" key="6">
    <source>
        <dbReference type="ARBA" id="ARBA00022741"/>
    </source>
</evidence>
<organism evidence="13 14">
    <name type="scientific">Endozoicomonas elysicola</name>
    <dbReference type="NCBI Taxonomy" id="305900"/>
    <lineage>
        <taxon>Bacteria</taxon>
        <taxon>Pseudomonadati</taxon>
        <taxon>Pseudomonadota</taxon>
        <taxon>Gammaproteobacteria</taxon>
        <taxon>Oceanospirillales</taxon>
        <taxon>Endozoicomonadaceae</taxon>
        <taxon>Endozoicomonas</taxon>
    </lineage>
</organism>
<dbReference type="Pfam" id="PF00005">
    <property type="entry name" value="ABC_tran"/>
    <property type="match status" value="1"/>
</dbReference>
<gene>
    <name evidence="13" type="ORF">GV64_13445</name>
</gene>
<dbReference type="GO" id="GO:0140359">
    <property type="term" value="F:ABC-type transporter activity"/>
    <property type="evidence" value="ECO:0007669"/>
    <property type="project" value="InterPro"/>
</dbReference>
<sequence length="602" mass="66094">MSQTTQKQAYRWLLRQIKPARHWLLISMLLGLLSGIFLIVQASIMASMIHQLVMENATREMLNHDFLLILLLVIIRGVCAWGREFCGFRAGASVRVEVRKLLLDKLRRLGPLVIGEKPAGSWSAIAVEQVEELQEFVAKYLPQMVLAVSIPAIMLVVAFPESWVVGIIFLGTAPLIPTFMILVGIKAAQANRKNFQALSRLGGFFLDRLQGLETLKLFHRTQFAEEQLSGASEDFRVKTMEVLRLAFLSSTVLEFFASVSIALVAVFLGMSFLGHLTFGGEVTLYTGLFLLLLAPEYYQPLRELGTYYHAKAKAVGATEEILAVLSREEPEVHRGGLIIPSETPLTIEVRALSVFASVKTEVEPEASACQKNSNQYLLDQLSFTIKPGSRVGIVGSSGAGKTTLINALMGFWNYQGDILVAGQSLAATDLDSWRKEIAWLGQHPLIVHGTVYDNIAFGRAVTPDQCLKALEKAQGLDILERLPDGLDSSLQEQGGNLSVGQAQRIALARALVMPVRLLVLDEPTASLDSASETLVLDALSAIPRDCTVITITHRINQLTAMDQILMLDKGRLVADGSPSSLMEGNPQFQQFVTMYSGSLDDE</sequence>
<evidence type="ECO:0000256" key="5">
    <source>
        <dbReference type="ARBA" id="ARBA00022692"/>
    </source>
</evidence>
<dbReference type="InterPro" id="IPR039421">
    <property type="entry name" value="Type_1_exporter"/>
</dbReference>
<dbReference type="InterPro" id="IPR003593">
    <property type="entry name" value="AAA+_ATPase"/>
</dbReference>
<dbReference type="SUPFAM" id="SSF90123">
    <property type="entry name" value="ABC transporter transmembrane region"/>
    <property type="match status" value="1"/>
</dbReference>
<dbReference type="FunFam" id="1.20.1560.10:FF:000039">
    <property type="entry name" value="Cysteine/glutathione ABC transporter permease/ATP-binding protein CydD"/>
    <property type="match status" value="1"/>
</dbReference>
<keyword evidence="14" id="KW-1185">Reference proteome</keyword>
<dbReference type="STRING" id="305900.GV64_13445"/>
<dbReference type="eggNOG" id="COG4988">
    <property type="taxonomic scope" value="Bacteria"/>
</dbReference>
<feature type="transmembrane region" description="Helical" evidence="10">
    <location>
        <begin position="140"/>
        <end position="159"/>
    </location>
</feature>
<evidence type="ECO:0000256" key="8">
    <source>
        <dbReference type="ARBA" id="ARBA00022989"/>
    </source>
</evidence>
<feature type="transmembrane region" description="Helical" evidence="10">
    <location>
        <begin position="276"/>
        <end position="294"/>
    </location>
</feature>
<dbReference type="InterPro" id="IPR014216">
    <property type="entry name" value="ABC_transptr_CydD"/>
</dbReference>
<dbReference type="SMART" id="SM00382">
    <property type="entry name" value="AAA"/>
    <property type="match status" value="1"/>
</dbReference>
<dbReference type="CDD" id="cd18584">
    <property type="entry name" value="ABC_6TM_AarD_CydD"/>
    <property type="match status" value="1"/>
</dbReference>
<feature type="transmembrane region" description="Helical" evidence="10">
    <location>
        <begin position="66"/>
        <end position="86"/>
    </location>
</feature>
<evidence type="ECO:0000256" key="1">
    <source>
        <dbReference type="ARBA" id="ARBA00004429"/>
    </source>
</evidence>
<feature type="transmembrane region" description="Helical" evidence="10">
    <location>
        <begin position="245"/>
        <end position="270"/>
    </location>
</feature>
<keyword evidence="2" id="KW-0813">Transport</keyword>
<comment type="subcellular location">
    <subcellularLocation>
        <location evidence="1">Cell inner membrane</location>
        <topology evidence="1">Multi-pass membrane protein</topology>
    </subcellularLocation>
</comment>
<dbReference type="GO" id="GO:0016887">
    <property type="term" value="F:ATP hydrolysis activity"/>
    <property type="evidence" value="ECO:0007669"/>
    <property type="project" value="InterPro"/>
</dbReference>
<reference evidence="13 14" key="1">
    <citation type="submission" date="2014-06" db="EMBL/GenBank/DDBJ databases">
        <title>Whole Genome Sequences of Three Symbiotic Endozoicomonas Bacteria.</title>
        <authorList>
            <person name="Neave M.J."/>
            <person name="Apprill A."/>
            <person name="Voolstra C.R."/>
        </authorList>
    </citation>
    <scope>NUCLEOTIDE SEQUENCE [LARGE SCALE GENOMIC DNA]</scope>
    <source>
        <strain evidence="13 14">DSM 22380</strain>
    </source>
</reference>
<dbReference type="InterPro" id="IPR027417">
    <property type="entry name" value="P-loop_NTPase"/>
</dbReference>
<dbReference type="GO" id="GO:0034040">
    <property type="term" value="F:ATPase-coupled lipid transmembrane transporter activity"/>
    <property type="evidence" value="ECO:0007669"/>
    <property type="project" value="TreeGrafter"/>
</dbReference>
<keyword evidence="7 13" id="KW-0067">ATP-binding</keyword>
<feature type="domain" description="ABC transporter" evidence="11">
    <location>
        <begin position="349"/>
        <end position="594"/>
    </location>
</feature>
<feature type="transmembrane region" description="Helical" evidence="10">
    <location>
        <begin position="21"/>
        <end position="46"/>
    </location>
</feature>
<dbReference type="InterPro" id="IPR011527">
    <property type="entry name" value="ABC1_TM_dom"/>
</dbReference>
<protein>
    <submittedName>
        <fullName evidence="13">Cysteine ABC transporter ATP-binding protein</fullName>
    </submittedName>
</protein>
<keyword evidence="9 10" id="KW-0472">Membrane</keyword>
<keyword evidence="6" id="KW-0547">Nucleotide-binding</keyword>
<dbReference type="AlphaFoldDB" id="A0A081KBT4"/>
<dbReference type="PROSITE" id="PS50893">
    <property type="entry name" value="ABC_TRANSPORTER_2"/>
    <property type="match status" value="1"/>
</dbReference>
<keyword evidence="4" id="KW-0997">Cell inner membrane</keyword>
<dbReference type="NCBIfam" id="TIGR02857">
    <property type="entry name" value="CydD"/>
    <property type="match status" value="1"/>
</dbReference>
<dbReference type="GO" id="GO:0005886">
    <property type="term" value="C:plasma membrane"/>
    <property type="evidence" value="ECO:0007669"/>
    <property type="project" value="UniProtKB-SubCell"/>
</dbReference>
<evidence type="ECO:0000313" key="14">
    <source>
        <dbReference type="Proteomes" id="UP000027997"/>
    </source>
</evidence>
<dbReference type="InterPro" id="IPR017871">
    <property type="entry name" value="ABC_transporter-like_CS"/>
</dbReference>
<evidence type="ECO:0000256" key="2">
    <source>
        <dbReference type="ARBA" id="ARBA00022448"/>
    </source>
</evidence>
<dbReference type="Pfam" id="PF00664">
    <property type="entry name" value="ABC_membrane"/>
    <property type="match status" value="1"/>
</dbReference>
<keyword evidence="3" id="KW-1003">Cell membrane</keyword>
<feature type="domain" description="ABC transmembrane type-1" evidence="12">
    <location>
        <begin position="25"/>
        <end position="313"/>
    </location>
</feature>
<dbReference type="PROSITE" id="PS00211">
    <property type="entry name" value="ABC_TRANSPORTER_1"/>
    <property type="match status" value="1"/>
</dbReference>
<keyword evidence="8 10" id="KW-1133">Transmembrane helix</keyword>